<dbReference type="CDD" id="cd00143">
    <property type="entry name" value="PP2Cc"/>
    <property type="match status" value="1"/>
</dbReference>
<organism evidence="2">
    <name type="scientific">Cyanothece sp. (strain PCC 7425 / ATCC 29141)</name>
    <dbReference type="NCBI Taxonomy" id="395961"/>
    <lineage>
        <taxon>Bacteria</taxon>
        <taxon>Bacillati</taxon>
        <taxon>Cyanobacteriota</taxon>
        <taxon>Cyanophyceae</taxon>
        <taxon>Gomontiellales</taxon>
        <taxon>Cyanothecaceae</taxon>
        <taxon>Cyanothece</taxon>
    </lineage>
</organism>
<dbReference type="InterPro" id="IPR015655">
    <property type="entry name" value="PP2C"/>
</dbReference>
<dbReference type="SMART" id="SM00331">
    <property type="entry name" value="PP2C_SIG"/>
    <property type="match status" value="1"/>
</dbReference>
<dbReference type="SMART" id="SM00332">
    <property type="entry name" value="PP2Cc"/>
    <property type="match status" value="1"/>
</dbReference>
<dbReference type="PROSITE" id="PS51746">
    <property type="entry name" value="PPM_2"/>
    <property type="match status" value="1"/>
</dbReference>
<evidence type="ECO:0000259" key="1">
    <source>
        <dbReference type="PROSITE" id="PS51746"/>
    </source>
</evidence>
<dbReference type="HOGENOM" id="CLU_025251_0_0_3"/>
<accession>B8HMJ0</accession>
<dbReference type="Pfam" id="PF13672">
    <property type="entry name" value="PP2C_2"/>
    <property type="match status" value="1"/>
</dbReference>
<dbReference type="SUPFAM" id="SSF81606">
    <property type="entry name" value="PP2C-like"/>
    <property type="match status" value="1"/>
</dbReference>
<dbReference type="KEGG" id="cyn:Cyan7425_1226"/>
<name>B8HMJ0_CYAP4</name>
<dbReference type="Gene3D" id="3.60.40.10">
    <property type="entry name" value="PPM-type phosphatase domain"/>
    <property type="match status" value="1"/>
</dbReference>
<dbReference type="InterPro" id="IPR025874">
    <property type="entry name" value="DZR"/>
</dbReference>
<dbReference type="NCBIfam" id="NF011149">
    <property type="entry name" value="PRK14559.1"/>
    <property type="match status" value="1"/>
</dbReference>
<dbReference type="InterPro" id="IPR001932">
    <property type="entry name" value="PPM-type_phosphatase-like_dom"/>
</dbReference>
<dbReference type="GO" id="GO:0004722">
    <property type="term" value="F:protein serine/threonine phosphatase activity"/>
    <property type="evidence" value="ECO:0007669"/>
    <property type="project" value="InterPro"/>
</dbReference>
<dbReference type="EMBL" id="CP001344">
    <property type="protein sequence ID" value="ACL43605.1"/>
    <property type="molecule type" value="Genomic_DNA"/>
</dbReference>
<dbReference type="AlphaFoldDB" id="B8HMJ0"/>
<sequence length="624" mass="70471">MLVCSHCQFLNPDDHNFCQRCGSSLVQQTCRYCFAKVEPDQSLCPQCGSAVTRRWWAIVSGLTPPSSQDQEICLDSQQRYQLTSLSQNGGEDDPEVEGMVCDRQPSQLTSVQVLREQMALHQGTVDMTDPTAVKSYVQQSGLVIPPQACAYLSLQLQFPRAIPALHDAWYQNESADCPQAQILLLDDRSTYPELLSLWGNDSLPAAQLLRWLNEMTDLWIALEPWGCCPSLLHLSNLRVEQGQFLTLRRLYSEGEESCSLPDLLQVWQSLFQETSPQRQQEFAPLLQELAQSSSWQQIEDLHLLLNQVTTHWEAEGREAGEVAFVPDNLASILRTTPDWTCGDVPTAILPNQLIQLEAVGQTHPGRNRHHNEDFFLIHQHLQHLSNPSARQVYVQGCYVLCDGMGGHANGEVASALAAKTLYQQMQLHWQDTLPPPALLEQAIRHANQVIYDLNEEKMNTGLARMGTTLVALLIQDTQARVAHVGDSRLYRLTRRGLEQMTQDHEVGQREIDRGVERKIAYARPDAHQLTQALGPKRQESLHPSIQSLELEEDSVLLLCSDGLTDNDLLEKHWETHLQPLLDFHTQLEEGLKQLIELANQYNGHDNITVVAVRVKVRSQLPLIF</sequence>
<dbReference type="PANTHER" id="PTHR13832">
    <property type="entry name" value="PROTEIN PHOSPHATASE 2C"/>
    <property type="match status" value="1"/>
</dbReference>
<dbReference type="eggNOG" id="COG0631">
    <property type="taxonomic scope" value="Bacteria"/>
</dbReference>
<dbReference type="OrthoDB" id="495860at2"/>
<dbReference type="STRING" id="395961.Cyan7425_1226"/>
<dbReference type="InterPro" id="IPR036457">
    <property type="entry name" value="PPM-type-like_dom_sf"/>
</dbReference>
<reference evidence="2" key="1">
    <citation type="submission" date="2009-01" db="EMBL/GenBank/DDBJ databases">
        <title>Complete sequence of chromosome Cyanothece sp. PCC 7425.</title>
        <authorList>
            <consortium name="US DOE Joint Genome Institute"/>
            <person name="Lucas S."/>
            <person name="Copeland A."/>
            <person name="Lapidus A."/>
            <person name="Glavina del Rio T."/>
            <person name="Dalin E."/>
            <person name="Tice H."/>
            <person name="Bruce D."/>
            <person name="Goodwin L."/>
            <person name="Pitluck S."/>
            <person name="Sims D."/>
            <person name="Meineke L."/>
            <person name="Brettin T."/>
            <person name="Detter J.C."/>
            <person name="Han C."/>
            <person name="Larimer F."/>
            <person name="Land M."/>
            <person name="Hauser L."/>
            <person name="Kyrpides N."/>
            <person name="Ovchinnikova G."/>
            <person name="Liberton M."/>
            <person name="Stoeckel J."/>
            <person name="Banerjee A."/>
            <person name="Singh A."/>
            <person name="Page L."/>
            <person name="Sato H."/>
            <person name="Zhao L."/>
            <person name="Sherman L."/>
            <person name="Pakrasi H."/>
            <person name="Richardson P."/>
        </authorList>
    </citation>
    <scope>NUCLEOTIDE SEQUENCE</scope>
    <source>
        <strain evidence="2">PCC 7425</strain>
    </source>
</reference>
<protein>
    <submittedName>
        <fullName evidence="2">Protein serine/threonine phosphatase</fullName>
    </submittedName>
</protein>
<dbReference type="PANTHER" id="PTHR13832:SF827">
    <property type="entry name" value="PROTEIN PHOSPHATASE 1L"/>
    <property type="match status" value="1"/>
</dbReference>
<gene>
    <name evidence="2" type="ordered locus">Cyan7425_1226</name>
</gene>
<proteinExistence type="predicted"/>
<dbReference type="Pfam" id="PF12773">
    <property type="entry name" value="DZR"/>
    <property type="match status" value="1"/>
</dbReference>
<feature type="domain" description="PPM-type phosphatase" evidence="1">
    <location>
        <begin position="353"/>
        <end position="614"/>
    </location>
</feature>
<evidence type="ECO:0000313" key="2">
    <source>
        <dbReference type="EMBL" id="ACL43605.1"/>
    </source>
</evidence>